<dbReference type="EC" id="2.7.7.13" evidence="2"/>
<evidence type="ECO:0000313" key="10">
    <source>
        <dbReference type="EMBL" id="TET44375.1"/>
    </source>
</evidence>
<dbReference type="Pfam" id="PF22640">
    <property type="entry name" value="ManC_GMP_beta-helix"/>
    <property type="match status" value="1"/>
</dbReference>
<dbReference type="InterPro" id="IPR049577">
    <property type="entry name" value="GMPP_N"/>
</dbReference>
<reference evidence="10 11" key="1">
    <citation type="submission" date="2019-03" db="EMBL/GenBank/DDBJ databases">
        <title>Metabolic potential of uncultured bacteria and archaea associated with petroleum seepage in deep-sea sediments.</title>
        <authorList>
            <person name="Dong X."/>
            <person name="Hubert C."/>
        </authorList>
    </citation>
    <scope>NUCLEOTIDE SEQUENCE [LARGE SCALE GENOMIC DNA]</scope>
    <source>
        <strain evidence="10">E44_bin18</strain>
    </source>
</reference>
<dbReference type="PANTHER" id="PTHR46390:SF1">
    <property type="entry name" value="MANNOSE-1-PHOSPHATE GUANYLYLTRANSFERASE"/>
    <property type="match status" value="1"/>
</dbReference>
<evidence type="ECO:0000256" key="5">
    <source>
        <dbReference type="ARBA" id="ARBA00022741"/>
    </source>
</evidence>
<dbReference type="CDD" id="cd02509">
    <property type="entry name" value="GDP-M1P_Guanylyltransferase"/>
    <property type="match status" value="1"/>
</dbReference>
<evidence type="ECO:0000256" key="1">
    <source>
        <dbReference type="ARBA" id="ARBA00006115"/>
    </source>
</evidence>
<sequence length="357" mass="40181">MVYAVILAGGRGERFWPMSRRSRPKQLLPIVGEKTMLEETVHRISPLVHKERTIVVATRALRQSIIDLLPNLPKANLLCEPTARNTALAIGYTAVFLSREHPKAKMVVLPADHYIEDRSKFLEAVRVALEVAQSKLLVSFGIVPDRPETEYGYIKLGKKIHRKSGVEVFAARAFTEKPNRKRARVFLNSGDFLWNSGMFVWRVDTILEAIGEHMPELHKNLMDYSRSLGKSDGAAALRRLYKQSENISIDYGVMERAFNVAVVKAYFKWDDVGSWAALYRLIDKDESGNVVVGNHLGTDTKGSIIVCDSGLVGTIGVSDLIIIKSYDVIMVARRSRYADVRRLVDGLHEKAELKKYA</sequence>
<comment type="similarity">
    <text evidence="1">Belongs to the mannose-6-phosphate isomerase type 2 family.</text>
</comment>
<dbReference type="GO" id="GO:0009298">
    <property type="term" value="P:GDP-mannose biosynthetic process"/>
    <property type="evidence" value="ECO:0007669"/>
    <property type="project" value="TreeGrafter"/>
</dbReference>
<dbReference type="InterPro" id="IPR029044">
    <property type="entry name" value="Nucleotide-diphossugar_trans"/>
</dbReference>
<dbReference type="InterPro" id="IPR054566">
    <property type="entry name" value="ManC/GMP-like_b-helix"/>
</dbReference>
<dbReference type="EMBL" id="SOJN01000127">
    <property type="protein sequence ID" value="TET44375.1"/>
    <property type="molecule type" value="Genomic_DNA"/>
</dbReference>
<feature type="domain" description="Nucleotidyl transferase" evidence="8">
    <location>
        <begin position="4"/>
        <end position="286"/>
    </location>
</feature>
<dbReference type="GO" id="GO:0004475">
    <property type="term" value="F:mannose-1-phosphate guanylyltransferase (GTP) activity"/>
    <property type="evidence" value="ECO:0007669"/>
    <property type="project" value="UniProtKB-EC"/>
</dbReference>
<evidence type="ECO:0000256" key="4">
    <source>
        <dbReference type="ARBA" id="ARBA00022695"/>
    </source>
</evidence>
<evidence type="ECO:0000256" key="7">
    <source>
        <dbReference type="ARBA" id="ARBA00047343"/>
    </source>
</evidence>
<proteinExistence type="inferred from homology"/>
<dbReference type="Proteomes" id="UP000315525">
    <property type="component" value="Unassembled WGS sequence"/>
</dbReference>
<keyword evidence="5" id="KW-0547">Nucleotide-binding</keyword>
<keyword evidence="3 10" id="KW-0808">Transferase</keyword>
<protein>
    <recommendedName>
        <fullName evidence="2">mannose-1-phosphate guanylyltransferase</fullName>
        <ecNumber evidence="2">2.7.7.13</ecNumber>
    </recommendedName>
</protein>
<comment type="caution">
    <text evidence="10">The sequence shown here is derived from an EMBL/GenBank/DDBJ whole genome shotgun (WGS) entry which is preliminary data.</text>
</comment>
<dbReference type="SUPFAM" id="SSF159283">
    <property type="entry name" value="Guanosine diphospho-D-mannose pyrophosphorylase/mannose-6-phosphate isomerase linker domain"/>
    <property type="match status" value="1"/>
</dbReference>
<dbReference type="InterPro" id="IPR005835">
    <property type="entry name" value="NTP_transferase_dom"/>
</dbReference>
<accession>A0A523UPJ5</accession>
<comment type="catalytic activity">
    <reaction evidence="7">
        <text>alpha-D-mannose 1-phosphate + GTP + H(+) = GDP-alpha-D-mannose + diphosphate</text>
        <dbReference type="Rhea" id="RHEA:15229"/>
        <dbReference type="ChEBI" id="CHEBI:15378"/>
        <dbReference type="ChEBI" id="CHEBI:33019"/>
        <dbReference type="ChEBI" id="CHEBI:37565"/>
        <dbReference type="ChEBI" id="CHEBI:57527"/>
        <dbReference type="ChEBI" id="CHEBI:58409"/>
        <dbReference type="EC" id="2.7.7.13"/>
    </reaction>
</comment>
<dbReference type="InterPro" id="IPR051161">
    <property type="entry name" value="Mannose-6P_isomerase_type2"/>
</dbReference>
<dbReference type="SUPFAM" id="SSF53448">
    <property type="entry name" value="Nucleotide-diphospho-sugar transferases"/>
    <property type="match status" value="1"/>
</dbReference>
<evidence type="ECO:0000259" key="8">
    <source>
        <dbReference type="Pfam" id="PF00483"/>
    </source>
</evidence>
<evidence type="ECO:0000259" key="9">
    <source>
        <dbReference type="Pfam" id="PF22640"/>
    </source>
</evidence>
<keyword evidence="6" id="KW-0342">GTP-binding</keyword>
<dbReference type="Gene3D" id="3.90.550.10">
    <property type="entry name" value="Spore Coat Polysaccharide Biosynthesis Protein SpsA, Chain A"/>
    <property type="match status" value="1"/>
</dbReference>
<evidence type="ECO:0000256" key="3">
    <source>
        <dbReference type="ARBA" id="ARBA00022679"/>
    </source>
</evidence>
<evidence type="ECO:0000313" key="11">
    <source>
        <dbReference type="Proteomes" id="UP000315525"/>
    </source>
</evidence>
<organism evidence="10 11">
    <name type="scientific">candidate division TA06 bacterium</name>
    <dbReference type="NCBI Taxonomy" id="2250710"/>
    <lineage>
        <taxon>Bacteria</taxon>
        <taxon>Bacteria division TA06</taxon>
    </lineage>
</organism>
<evidence type="ECO:0000256" key="6">
    <source>
        <dbReference type="ARBA" id="ARBA00023134"/>
    </source>
</evidence>
<name>A0A523UPJ5_UNCT6</name>
<dbReference type="FunFam" id="3.90.550.10:FF:000046">
    <property type="entry name" value="Mannose-1-phosphate guanylyltransferase (GDP)"/>
    <property type="match status" value="1"/>
</dbReference>
<dbReference type="AlphaFoldDB" id="A0A523UPJ5"/>
<dbReference type="GO" id="GO:0005525">
    <property type="term" value="F:GTP binding"/>
    <property type="evidence" value="ECO:0007669"/>
    <property type="project" value="UniProtKB-KW"/>
</dbReference>
<dbReference type="Pfam" id="PF00483">
    <property type="entry name" value="NTP_transferase"/>
    <property type="match status" value="1"/>
</dbReference>
<gene>
    <name evidence="10" type="ORF">E3J62_10495</name>
</gene>
<evidence type="ECO:0000256" key="2">
    <source>
        <dbReference type="ARBA" id="ARBA00012387"/>
    </source>
</evidence>
<dbReference type="PANTHER" id="PTHR46390">
    <property type="entry name" value="MANNOSE-1-PHOSPHATE GUANYLYLTRANSFERASE"/>
    <property type="match status" value="1"/>
</dbReference>
<feature type="domain" description="MannoseP isomerase/GMP-like beta-helix" evidence="9">
    <location>
        <begin position="293"/>
        <end position="347"/>
    </location>
</feature>
<keyword evidence="4 10" id="KW-0548">Nucleotidyltransferase</keyword>